<name>A0A6G8PVT7_9ACTN</name>
<feature type="region of interest" description="Disordered" evidence="1">
    <location>
        <begin position="1"/>
        <end position="89"/>
    </location>
</feature>
<evidence type="ECO:0000313" key="2">
    <source>
        <dbReference type="EMBL" id="QIN78314.1"/>
    </source>
</evidence>
<evidence type="ECO:0000313" key="3">
    <source>
        <dbReference type="Proteomes" id="UP000502706"/>
    </source>
</evidence>
<sequence>MGDHIPPSSMGPGRTSGPSSLGPGKIGRKRLGGPGGKGPNLERGQGLGRDPSMIPKGHGVFGRVPNVDKDGDPFTKRSPNKKPGNNSFF</sequence>
<proteinExistence type="predicted"/>
<accession>A0A6G8PVT7</accession>
<protein>
    <submittedName>
        <fullName evidence="2">Uncharacterized protein</fullName>
    </submittedName>
</protein>
<dbReference type="EMBL" id="CP045121">
    <property type="protein sequence ID" value="QIN78314.1"/>
    <property type="molecule type" value="Genomic_DNA"/>
</dbReference>
<dbReference type="AlphaFoldDB" id="A0A6G8PVT7"/>
<reference evidence="2 3" key="1">
    <citation type="submission" date="2019-10" db="EMBL/GenBank/DDBJ databases">
        <title>Rubrobacter sp nov SCSIO 52915 isolated from a deep-sea sediment in the South China Sea.</title>
        <authorList>
            <person name="Chen R.W."/>
        </authorList>
    </citation>
    <scope>NUCLEOTIDE SEQUENCE [LARGE SCALE GENOMIC DNA]</scope>
    <source>
        <strain evidence="2 3">SCSIO 52915</strain>
    </source>
</reference>
<organism evidence="2 3">
    <name type="scientific">Rubrobacter marinus</name>
    <dbReference type="NCBI Taxonomy" id="2653852"/>
    <lineage>
        <taxon>Bacteria</taxon>
        <taxon>Bacillati</taxon>
        <taxon>Actinomycetota</taxon>
        <taxon>Rubrobacteria</taxon>
        <taxon>Rubrobacterales</taxon>
        <taxon>Rubrobacteraceae</taxon>
        <taxon>Rubrobacter</taxon>
    </lineage>
</organism>
<dbReference type="RefSeq" id="WP_166395992.1">
    <property type="nucleotide sequence ID" value="NZ_CP045121.1"/>
</dbReference>
<keyword evidence="3" id="KW-1185">Reference proteome</keyword>
<dbReference type="KEGG" id="rmar:GBA65_07060"/>
<evidence type="ECO:0000256" key="1">
    <source>
        <dbReference type="SAM" id="MobiDB-lite"/>
    </source>
</evidence>
<feature type="compositionally biased region" description="Basic and acidic residues" evidence="1">
    <location>
        <begin position="66"/>
        <end position="75"/>
    </location>
</feature>
<dbReference type="Proteomes" id="UP000502706">
    <property type="component" value="Chromosome"/>
</dbReference>
<gene>
    <name evidence="2" type="ORF">GBA65_07060</name>
</gene>